<comment type="cofactor">
    <cofactor evidence="1">
        <name>Mg(2+)</name>
        <dbReference type="ChEBI" id="CHEBI:18420"/>
    </cofactor>
</comment>
<evidence type="ECO:0000256" key="5">
    <source>
        <dbReference type="ARBA" id="ARBA00022723"/>
    </source>
</evidence>
<name>A0ABT9FF22_9GAMM</name>
<keyword evidence="5" id="KW-0479">Metal-binding</keyword>
<evidence type="ECO:0000256" key="7">
    <source>
        <dbReference type="ARBA" id="ARBA00022842"/>
    </source>
</evidence>
<gene>
    <name evidence="14" type="ORF">Q8W34_11235</name>
</gene>
<dbReference type="EMBL" id="JAUYVT010000009">
    <property type="protein sequence ID" value="MDP2565205.1"/>
    <property type="molecule type" value="Genomic_DNA"/>
</dbReference>
<dbReference type="InterPro" id="IPR004385">
    <property type="entry name" value="NDP_pyrophosphatase"/>
</dbReference>
<evidence type="ECO:0000256" key="6">
    <source>
        <dbReference type="ARBA" id="ARBA00022801"/>
    </source>
</evidence>
<protein>
    <recommendedName>
        <fullName evidence="4">ADP-ribose pyrophosphatase</fullName>
        <ecNumber evidence="3">3.6.1.13</ecNumber>
    </recommendedName>
    <alternativeName>
        <fullName evidence="9">ADP-ribose diphosphatase</fullName>
    </alternativeName>
    <alternativeName>
        <fullName evidence="11">ADP-ribose phosphohydrolase</fullName>
    </alternativeName>
    <alternativeName>
        <fullName evidence="10">Adenosine diphosphoribose pyrophosphatase</fullName>
    </alternativeName>
</protein>
<dbReference type="Pfam" id="PF00293">
    <property type="entry name" value="NUDIX"/>
    <property type="match status" value="1"/>
</dbReference>
<dbReference type="Gene3D" id="3.90.79.10">
    <property type="entry name" value="Nucleoside Triphosphate Pyrophosphohydrolase"/>
    <property type="match status" value="1"/>
</dbReference>
<comment type="caution">
    <text evidence="14">The sequence shown here is derived from an EMBL/GenBank/DDBJ whole genome shotgun (WGS) entry which is preliminary data.</text>
</comment>
<dbReference type="Proteomes" id="UP001177212">
    <property type="component" value="Unassembled WGS sequence"/>
</dbReference>
<evidence type="ECO:0000256" key="1">
    <source>
        <dbReference type="ARBA" id="ARBA00001946"/>
    </source>
</evidence>
<feature type="domain" description="Nudix hydrolase" evidence="13">
    <location>
        <begin position="53"/>
        <end position="192"/>
    </location>
</feature>
<dbReference type="RefSeq" id="WP_008110587.1">
    <property type="nucleotide sequence ID" value="NZ_AHCB03000007.1"/>
</dbReference>
<evidence type="ECO:0000256" key="4">
    <source>
        <dbReference type="ARBA" id="ARBA00013297"/>
    </source>
</evidence>
<dbReference type="CDD" id="cd24155">
    <property type="entry name" value="NUDIX_ADPRase"/>
    <property type="match status" value="1"/>
</dbReference>
<dbReference type="NCBIfam" id="TIGR00052">
    <property type="entry name" value="nudix-type nucleoside diphosphatase, YffH/AdpP family"/>
    <property type="match status" value="1"/>
</dbReference>
<keyword evidence="15" id="KW-1185">Reference proteome</keyword>
<evidence type="ECO:0000313" key="14">
    <source>
        <dbReference type="EMBL" id="MDP2565205.1"/>
    </source>
</evidence>
<evidence type="ECO:0000256" key="9">
    <source>
        <dbReference type="ARBA" id="ARBA00030162"/>
    </source>
</evidence>
<dbReference type="PANTHER" id="PTHR11839:SF5">
    <property type="entry name" value="ADP-RIBOSE PYROPHOSPHATASE"/>
    <property type="match status" value="1"/>
</dbReference>
<evidence type="ECO:0000256" key="12">
    <source>
        <dbReference type="ARBA" id="ARBA00049546"/>
    </source>
</evidence>
<organism evidence="14 15">
    <name type="scientific">Pseudoalteromonas marina</name>
    <dbReference type="NCBI Taxonomy" id="267375"/>
    <lineage>
        <taxon>Bacteria</taxon>
        <taxon>Pseudomonadati</taxon>
        <taxon>Pseudomonadota</taxon>
        <taxon>Gammaproteobacteria</taxon>
        <taxon>Alteromonadales</taxon>
        <taxon>Pseudoalteromonadaceae</taxon>
        <taxon>Pseudoalteromonas</taxon>
    </lineage>
</organism>
<comment type="function">
    <text evidence="8">Acts on ADP-mannose and ADP-glucose as well as ADP-ribose. Prevents glycogen biosynthesis. The reaction catalyzed by this enzyme is a limiting step of the gluconeogenic process.</text>
</comment>
<evidence type="ECO:0000256" key="8">
    <source>
        <dbReference type="ARBA" id="ARBA00025164"/>
    </source>
</evidence>
<comment type="similarity">
    <text evidence="2">Belongs to the Nudix hydrolase family. NudF subfamily.</text>
</comment>
<dbReference type="InterPro" id="IPR015797">
    <property type="entry name" value="NUDIX_hydrolase-like_dom_sf"/>
</dbReference>
<accession>A0ABT9FF22</accession>
<dbReference type="InterPro" id="IPR000086">
    <property type="entry name" value="NUDIX_hydrolase_dom"/>
</dbReference>
<evidence type="ECO:0000259" key="13">
    <source>
        <dbReference type="PROSITE" id="PS51462"/>
    </source>
</evidence>
<sequence>MPDKKLVQFTHKDVSVKPVKNLYKGFFQVDLYQFEHALFAGGKSELISREILERGDAIAVLPYDPISDTVLLIEQIRIGAIKSKHSPWLLECIAGMTDGSDDYESVVKKEAYEEAGLNLTELEFMLSYLSSPGGTTERLHLYLARADLSDVESGVYGLETEGEDIKTHVLSVDDALTRLNNGEMDNAATVICMQWLALNHEKMKHKWTDSSS</sequence>
<dbReference type="EC" id="3.6.1.13" evidence="3"/>
<keyword evidence="7" id="KW-0460">Magnesium</keyword>
<reference evidence="14" key="1">
    <citation type="submission" date="2023-07" db="EMBL/GenBank/DDBJ databases">
        <title>Genome content predicts the carbon catabolic preferences of heterotrophic bacteria.</title>
        <authorList>
            <person name="Gralka M."/>
        </authorList>
    </citation>
    <scope>NUCLEOTIDE SEQUENCE</scope>
    <source>
        <strain evidence="14">4G09</strain>
    </source>
</reference>
<evidence type="ECO:0000256" key="11">
    <source>
        <dbReference type="ARBA" id="ARBA00033056"/>
    </source>
</evidence>
<dbReference type="PANTHER" id="PTHR11839">
    <property type="entry name" value="UDP/ADP-SUGAR PYROPHOSPHATASE"/>
    <property type="match status" value="1"/>
</dbReference>
<evidence type="ECO:0000313" key="15">
    <source>
        <dbReference type="Proteomes" id="UP001177212"/>
    </source>
</evidence>
<dbReference type="SUPFAM" id="SSF55811">
    <property type="entry name" value="Nudix"/>
    <property type="match status" value="1"/>
</dbReference>
<dbReference type="PROSITE" id="PS51462">
    <property type="entry name" value="NUDIX"/>
    <property type="match status" value="1"/>
</dbReference>
<proteinExistence type="inferred from homology"/>
<comment type="catalytic activity">
    <reaction evidence="12">
        <text>ADP-D-ribose + H2O = D-ribose 5-phosphate + AMP + 2 H(+)</text>
        <dbReference type="Rhea" id="RHEA:10412"/>
        <dbReference type="ChEBI" id="CHEBI:15377"/>
        <dbReference type="ChEBI" id="CHEBI:15378"/>
        <dbReference type="ChEBI" id="CHEBI:57967"/>
        <dbReference type="ChEBI" id="CHEBI:78346"/>
        <dbReference type="ChEBI" id="CHEBI:456215"/>
        <dbReference type="EC" id="3.6.1.13"/>
    </reaction>
</comment>
<evidence type="ECO:0000256" key="2">
    <source>
        <dbReference type="ARBA" id="ARBA00007482"/>
    </source>
</evidence>
<keyword evidence="6" id="KW-0378">Hydrolase</keyword>
<evidence type="ECO:0000256" key="3">
    <source>
        <dbReference type="ARBA" id="ARBA00012453"/>
    </source>
</evidence>
<evidence type="ECO:0000256" key="10">
    <source>
        <dbReference type="ARBA" id="ARBA00030308"/>
    </source>
</evidence>